<protein>
    <recommendedName>
        <fullName evidence="3">Telomere repeats-binding bouquet formation protein 1</fullName>
    </recommendedName>
</protein>
<dbReference type="PANTHER" id="PTHR14014:SF0">
    <property type="entry name" value="TELOMERE REPEATS-BINDING BOUQUET FORMATION PROTEIN 1"/>
    <property type="match status" value="1"/>
</dbReference>
<dbReference type="SMART" id="SM00185">
    <property type="entry name" value="ARM"/>
    <property type="match status" value="1"/>
</dbReference>
<dbReference type="InterPro" id="IPR011989">
    <property type="entry name" value="ARM-like"/>
</dbReference>
<dbReference type="SUPFAM" id="SSF48371">
    <property type="entry name" value="ARM repeat"/>
    <property type="match status" value="1"/>
</dbReference>
<dbReference type="InterPro" id="IPR042359">
    <property type="entry name" value="TERB1"/>
</dbReference>
<dbReference type="Proteomes" id="UP001159405">
    <property type="component" value="Unassembled WGS sequence"/>
</dbReference>
<sequence>MDTCSQSELEKDIEDVKLLQEALRYQEDDPSQQQQALRALADILSQNRRAQDYFCLSSGLEYLLSLCKATKTPAVCQATLYTLAMATEGNDISQRAMTKNYVFHLLRSNLQAKDRAIVTTSAFLLLTICADNCQGQNLARETKCLHSLCDIFRSCLPVHKSPSSSHMSEMWFNDVDEDCAKLWNSVVVALHSLLQNPQNAQNQRLCCRLLPMMVNTLHLATTQTNVILPTVTLIVAIVSENAECQSKVRLVGGLRALINVFKRFVSLEQPDNQDFCIMEHVVNTIASSIAGHGMCQESAADLGLVSLLLQCLHITQLSPDVNGALAKQLRTKCVLALSICVDQSERNQQQLRQMGGVDLLVELLTLEQSEEFRRVAIFVLHCITGNSQEEKPGREMEKEEEEFCDRSDKQDILSQVTMVTLHVFRFEGNQTDLPTNLDFIKVSMGLSLKTVASPTRDAVTQTDSRDNQIVCGEQSSKYTKKALHNNPTEKEKLRNTHKPSQRRKYYTSTKEVYPFAKPLSTQLKSATPNIKLVRPQGSSAGTSSAQSKIDCVACTTALNSRNFLPTLNSNSRLCPHHHALGAFLRQKLKDLRKR</sequence>
<reference evidence="1 2" key="1">
    <citation type="submission" date="2022-05" db="EMBL/GenBank/DDBJ databases">
        <authorList>
            <consortium name="Genoscope - CEA"/>
            <person name="William W."/>
        </authorList>
    </citation>
    <scope>NUCLEOTIDE SEQUENCE [LARGE SCALE GENOMIC DNA]</scope>
</reference>
<dbReference type="Gene3D" id="1.25.10.10">
    <property type="entry name" value="Leucine-rich Repeat Variant"/>
    <property type="match status" value="2"/>
</dbReference>
<proteinExistence type="predicted"/>
<accession>A0ABN8MVF5</accession>
<name>A0ABN8MVF5_9CNID</name>
<dbReference type="InterPro" id="IPR016024">
    <property type="entry name" value="ARM-type_fold"/>
</dbReference>
<dbReference type="InterPro" id="IPR000225">
    <property type="entry name" value="Armadillo"/>
</dbReference>
<dbReference type="EMBL" id="CALNXK010000003">
    <property type="protein sequence ID" value="CAH3035013.1"/>
    <property type="molecule type" value="Genomic_DNA"/>
</dbReference>
<organism evidence="1 2">
    <name type="scientific">Porites lobata</name>
    <dbReference type="NCBI Taxonomy" id="104759"/>
    <lineage>
        <taxon>Eukaryota</taxon>
        <taxon>Metazoa</taxon>
        <taxon>Cnidaria</taxon>
        <taxon>Anthozoa</taxon>
        <taxon>Hexacorallia</taxon>
        <taxon>Scleractinia</taxon>
        <taxon>Fungiina</taxon>
        <taxon>Poritidae</taxon>
        <taxon>Porites</taxon>
    </lineage>
</organism>
<evidence type="ECO:0000313" key="1">
    <source>
        <dbReference type="EMBL" id="CAH3035013.1"/>
    </source>
</evidence>
<evidence type="ECO:0008006" key="3">
    <source>
        <dbReference type="Google" id="ProtNLM"/>
    </source>
</evidence>
<comment type="caution">
    <text evidence="1">The sequence shown here is derived from an EMBL/GenBank/DDBJ whole genome shotgun (WGS) entry which is preliminary data.</text>
</comment>
<evidence type="ECO:0000313" key="2">
    <source>
        <dbReference type="Proteomes" id="UP001159405"/>
    </source>
</evidence>
<keyword evidence="2" id="KW-1185">Reference proteome</keyword>
<gene>
    <name evidence="1" type="ORF">PLOB_00024918</name>
</gene>
<dbReference type="PANTHER" id="PTHR14014">
    <property type="entry name" value="TELOMERE REPEATS-BINDING BOUQUET FORMATION PROTEIN 1"/>
    <property type="match status" value="1"/>
</dbReference>